<name>A0A0C9X0P0_9AGAR</name>
<feature type="region of interest" description="Disordered" evidence="1">
    <location>
        <begin position="1"/>
        <end position="26"/>
    </location>
</feature>
<accession>A0A0C9X0P0</accession>
<reference evidence="3" key="2">
    <citation type="submission" date="2015-01" db="EMBL/GenBank/DDBJ databases">
        <title>Evolutionary Origins and Diversification of the Mycorrhizal Mutualists.</title>
        <authorList>
            <consortium name="DOE Joint Genome Institute"/>
            <consortium name="Mycorrhizal Genomics Consortium"/>
            <person name="Kohler A."/>
            <person name="Kuo A."/>
            <person name="Nagy L.G."/>
            <person name="Floudas D."/>
            <person name="Copeland A."/>
            <person name="Barry K.W."/>
            <person name="Cichocki N."/>
            <person name="Veneault-Fourrey C."/>
            <person name="LaButti K."/>
            <person name="Lindquist E.A."/>
            <person name="Lipzen A."/>
            <person name="Lundell T."/>
            <person name="Morin E."/>
            <person name="Murat C."/>
            <person name="Riley R."/>
            <person name="Ohm R."/>
            <person name="Sun H."/>
            <person name="Tunlid A."/>
            <person name="Henrissat B."/>
            <person name="Grigoriev I.V."/>
            <person name="Hibbett D.S."/>
            <person name="Martin F."/>
        </authorList>
    </citation>
    <scope>NUCLEOTIDE SEQUENCE [LARGE SCALE GENOMIC DNA]</scope>
    <source>
        <strain evidence="3">LaAM-08-1</strain>
    </source>
</reference>
<dbReference type="HOGENOM" id="CLU_033651_1_0_1"/>
<evidence type="ECO:0000256" key="1">
    <source>
        <dbReference type="SAM" id="MobiDB-lite"/>
    </source>
</evidence>
<dbReference type="OrthoDB" id="2974017at2759"/>
<keyword evidence="3" id="KW-1185">Reference proteome</keyword>
<evidence type="ECO:0000313" key="2">
    <source>
        <dbReference type="EMBL" id="KIJ98700.1"/>
    </source>
</evidence>
<organism evidence="2 3">
    <name type="scientific">Laccaria amethystina LaAM-08-1</name>
    <dbReference type="NCBI Taxonomy" id="1095629"/>
    <lineage>
        <taxon>Eukaryota</taxon>
        <taxon>Fungi</taxon>
        <taxon>Dikarya</taxon>
        <taxon>Basidiomycota</taxon>
        <taxon>Agaricomycotina</taxon>
        <taxon>Agaricomycetes</taxon>
        <taxon>Agaricomycetidae</taxon>
        <taxon>Agaricales</taxon>
        <taxon>Agaricineae</taxon>
        <taxon>Hydnangiaceae</taxon>
        <taxon>Laccaria</taxon>
    </lineage>
</organism>
<reference evidence="2 3" key="1">
    <citation type="submission" date="2014-04" db="EMBL/GenBank/DDBJ databases">
        <authorList>
            <consortium name="DOE Joint Genome Institute"/>
            <person name="Kuo A."/>
            <person name="Kohler A."/>
            <person name="Nagy L.G."/>
            <person name="Floudas D."/>
            <person name="Copeland A."/>
            <person name="Barry K.W."/>
            <person name="Cichocki N."/>
            <person name="Veneault-Fourrey C."/>
            <person name="LaButti K."/>
            <person name="Lindquist E.A."/>
            <person name="Lipzen A."/>
            <person name="Lundell T."/>
            <person name="Morin E."/>
            <person name="Murat C."/>
            <person name="Sun H."/>
            <person name="Tunlid A."/>
            <person name="Henrissat B."/>
            <person name="Grigoriev I.V."/>
            <person name="Hibbett D.S."/>
            <person name="Martin F."/>
            <person name="Nordberg H.P."/>
            <person name="Cantor M.N."/>
            <person name="Hua S.X."/>
        </authorList>
    </citation>
    <scope>NUCLEOTIDE SEQUENCE [LARGE SCALE GENOMIC DNA]</scope>
    <source>
        <strain evidence="2 3">LaAM-08-1</strain>
    </source>
</reference>
<gene>
    <name evidence="2" type="ORF">K443DRAFT_680538</name>
</gene>
<proteinExistence type="predicted"/>
<dbReference type="EMBL" id="KN838663">
    <property type="protein sequence ID" value="KIJ98700.1"/>
    <property type="molecule type" value="Genomic_DNA"/>
</dbReference>
<dbReference type="Proteomes" id="UP000054477">
    <property type="component" value="Unassembled WGS sequence"/>
</dbReference>
<protein>
    <submittedName>
        <fullName evidence="2">Uncharacterized protein</fullName>
    </submittedName>
</protein>
<dbReference type="AlphaFoldDB" id="A0A0C9X0P0"/>
<sequence length="352" mass="39122">MSLASSTLHSGPGKDSSDGRGEPVTLDGNGPRYIYYRLYTTYGPITSNNPIYADDPYISRTLPKLITPPLTASSVKKHLCKIEGLSGATSTTLFESLSSQTVVEETSRLPLRGSTGPGLFEDDPIVLVVRLQDVEKRLVRIVSLEGLPEARHANPRYVYYRLYDEEGAVASKTSFDSEDFSLGRINMLSVAPPQTVVLLKFRVLKAEDLIDHNVQLFKDIDGEVPMNDNEPISHPEAYNYPGRVVDEPITIICQTQESQTKVEEIEMPVQVLSQNPVTPPNTVPPQHAVLPQSSVPPRDRVPPGFPMRIKASRNWSKLIVFFPSRKMRSCTQMGWKLSTTVSTESIKPELMP</sequence>
<evidence type="ECO:0000313" key="3">
    <source>
        <dbReference type="Proteomes" id="UP000054477"/>
    </source>
</evidence>